<sequence>MAGGLVRYRHLSRKSSHRQALLRNLVTALVQHESVRTTWPKAKETQRLAEKLITLAKRNNETSRRKATGILYTPHNLLPKLFGELRNRYAERPGGYTRVLRTEPKSRYDQGDSAILELVDGPRDMRFAMTAAAVARDQRLGRPSNDLTLLNRNKVTRFRPDGKEAFDAMVKRVGEMRLGGKGTADAPMDTYVRRNG</sequence>
<keyword evidence="2" id="KW-1185">Reference proteome</keyword>
<reference evidence="1 2" key="1">
    <citation type="journal article" date="2022" name="New Phytol.">
        <title>Ecological generalism drives hyperdiversity of secondary metabolite gene clusters in xylarialean endophytes.</title>
        <authorList>
            <person name="Franco M.E.E."/>
            <person name="Wisecaver J.H."/>
            <person name="Arnold A.E."/>
            <person name="Ju Y.M."/>
            <person name="Slot J.C."/>
            <person name="Ahrendt S."/>
            <person name="Moore L.P."/>
            <person name="Eastman K.E."/>
            <person name="Scott K."/>
            <person name="Konkel Z."/>
            <person name="Mondo S.J."/>
            <person name="Kuo A."/>
            <person name="Hayes R.D."/>
            <person name="Haridas S."/>
            <person name="Andreopoulos B."/>
            <person name="Riley R."/>
            <person name="LaButti K."/>
            <person name="Pangilinan J."/>
            <person name="Lipzen A."/>
            <person name="Amirebrahimi M."/>
            <person name="Yan J."/>
            <person name="Adam C."/>
            <person name="Keymanesh K."/>
            <person name="Ng V."/>
            <person name="Louie K."/>
            <person name="Northen T."/>
            <person name="Drula E."/>
            <person name="Henrissat B."/>
            <person name="Hsieh H.M."/>
            <person name="Youens-Clark K."/>
            <person name="Lutzoni F."/>
            <person name="Miadlikowska J."/>
            <person name="Eastwood D.C."/>
            <person name="Hamelin R.C."/>
            <person name="Grigoriev I.V."/>
            <person name="U'Ren J.M."/>
        </authorList>
    </citation>
    <scope>NUCLEOTIDE SEQUENCE [LARGE SCALE GENOMIC DNA]</scope>
    <source>
        <strain evidence="1 2">ER1909</strain>
    </source>
</reference>
<organism evidence="1 2">
    <name type="scientific">Hypoxylon rubiginosum</name>
    <dbReference type="NCBI Taxonomy" id="110542"/>
    <lineage>
        <taxon>Eukaryota</taxon>
        <taxon>Fungi</taxon>
        <taxon>Dikarya</taxon>
        <taxon>Ascomycota</taxon>
        <taxon>Pezizomycotina</taxon>
        <taxon>Sordariomycetes</taxon>
        <taxon>Xylariomycetidae</taxon>
        <taxon>Xylariales</taxon>
        <taxon>Hypoxylaceae</taxon>
        <taxon>Hypoxylon</taxon>
    </lineage>
</organism>
<protein>
    <submittedName>
        <fullName evidence="1">Ribosomal protein L17</fullName>
    </submittedName>
</protein>
<keyword evidence="1" id="KW-0689">Ribosomal protein</keyword>
<name>A0ACC0DGZ5_9PEZI</name>
<keyword evidence="1" id="KW-0687">Ribonucleoprotein</keyword>
<evidence type="ECO:0000313" key="2">
    <source>
        <dbReference type="Proteomes" id="UP001497680"/>
    </source>
</evidence>
<evidence type="ECO:0000313" key="1">
    <source>
        <dbReference type="EMBL" id="KAI6092116.1"/>
    </source>
</evidence>
<comment type="caution">
    <text evidence="1">The sequence shown here is derived from an EMBL/GenBank/DDBJ whole genome shotgun (WGS) entry which is preliminary data.</text>
</comment>
<dbReference type="EMBL" id="MU394284">
    <property type="protein sequence ID" value="KAI6092116.1"/>
    <property type="molecule type" value="Genomic_DNA"/>
</dbReference>
<accession>A0ACC0DGZ5</accession>
<proteinExistence type="predicted"/>
<dbReference type="Proteomes" id="UP001497680">
    <property type="component" value="Unassembled WGS sequence"/>
</dbReference>
<gene>
    <name evidence="1" type="ORF">F4821DRAFT_157649</name>
</gene>